<name>A0A5B0KZY1_9PROT</name>
<protein>
    <submittedName>
        <fullName evidence="1">Uncharacterized protein</fullName>
    </submittedName>
</protein>
<reference evidence="1 2" key="1">
    <citation type="submission" date="2019-07" db="EMBL/GenBank/DDBJ databases">
        <title>Genome sequencing of the stress-tolerant strain Azospirillum brasilense Az19.</title>
        <authorList>
            <person name="Maroniche G.A."/>
            <person name="Garcia J.E."/>
            <person name="Pagnussat L."/>
            <person name="Amenta M."/>
            <person name="Creus C.M."/>
        </authorList>
    </citation>
    <scope>NUCLEOTIDE SEQUENCE [LARGE SCALE GENOMIC DNA]</scope>
    <source>
        <strain evidence="1 2">Az19</strain>
    </source>
</reference>
<comment type="caution">
    <text evidence="1">The sequence shown here is derived from an EMBL/GenBank/DDBJ whole genome shotgun (WGS) entry which is preliminary data.</text>
</comment>
<gene>
    <name evidence="1" type="ORF">FH063_003933</name>
</gene>
<dbReference type="EMBL" id="VEWN01000003">
    <property type="protein sequence ID" value="KAA1057060.1"/>
    <property type="molecule type" value="Genomic_DNA"/>
</dbReference>
<evidence type="ECO:0000313" key="2">
    <source>
        <dbReference type="Proteomes" id="UP000325333"/>
    </source>
</evidence>
<sequence length="39" mass="4383">MKGAGRQGQASEIARLKRELARVHMEQDIGARYIIADSR</sequence>
<dbReference type="AlphaFoldDB" id="A0A5B0KZY1"/>
<proteinExistence type="predicted"/>
<dbReference type="Proteomes" id="UP000325333">
    <property type="component" value="Unassembled WGS sequence"/>
</dbReference>
<organism evidence="1 2">
    <name type="scientific">Azospirillum argentinense</name>
    <dbReference type="NCBI Taxonomy" id="2970906"/>
    <lineage>
        <taxon>Bacteria</taxon>
        <taxon>Pseudomonadati</taxon>
        <taxon>Pseudomonadota</taxon>
        <taxon>Alphaproteobacteria</taxon>
        <taxon>Rhodospirillales</taxon>
        <taxon>Azospirillaceae</taxon>
        <taxon>Azospirillum</taxon>
    </lineage>
</organism>
<evidence type="ECO:0000313" key="1">
    <source>
        <dbReference type="EMBL" id="KAA1057060.1"/>
    </source>
</evidence>
<accession>A0A5B0KZY1</accession>